<dbReference type="VEuPathDB" id="FungiDB:PDIP_48600"/>
<dbReference type="PRINTS" id="PR00990">
    <property type="entry name" value="RIBOKINASE"/>
</dbReference>
<keyword evidence="1" id="KW-0808">Transferase</keyword>
<evidence type="ECO:0000313" key="3">
    <source>
        <dbReference type="EMBL" id="QQK43571.1"/>
    </source>
</evidence>
<reference evidence="3 4" key="1">
    <citation type="submission" date="2020-08" db="EMBL/GenBank/DDBJ databases">
        <title>The completed genome sequence of the pathogenic ascomycete fungus Penicillium digitatum.</title>
        <authorList>
            <person name="Wang M."/>
        </authorList>
    </citation>
    <scope>NUCLEOTIDE SEQUENCE [LARGE SCALE GENOMIC DNA]</scope>
    <source>
        <strain evidence="3 4">PdW03</strain>
    </source>
</reference>
<dbReference type="GO" id="GO:0006796">
    <property type="term" value="P:phosphate-containing compound metabolic process"/>
    <property type="evidence" value="ECO:0007669"/>
    <property type="project" value="UniProtKB-ARBA"/>
</dbReference>
<evidence type="ECO:0000256" key="2">
    <source>
        <dbReference type="ARBA" id="ARBA00022777"/>
    </source>
</evidence>
<keyword evidence="2 3" id="KW-0418">Kinase</keyword>
<dbReference type="Proteomes" id="UP000595662">
    <property type="component" value="Chromosome 2"/>
</dbReference>
<evidence type="ECO:0000313" key="4">
    <source>
        <dbReference type="Proteomes" id="UP000595662"/>
    </source>
</evidence>
<dbReference type="GeneID" id="26233177"/>
<gene>
    <name evidence="3" type="ORF">Pdw03_7472</name>
</gene>
<dbReference type="Gene3D" id="3.40.1190.20">
    <property type="match status" value="1"/>
</dbReference>
<dbReference type="RefSeq" id="XP_065956749.1">
    <property type="nucleotide sequence ID" value="XM_066101666.1"/>
</dbReference>
<evidence type="ECO:0000256" key="1">
    <source>
        <dbReference type="ARBA" id="ARBA00022679"/>
    </source>
</evidence>
<dbReference type="PANTHER" id="PTHR10584">
    <property type="entry name" value="SUGAR KINASE"/>
    <property type="match status" value="1"/>
</dbReference>
<dbReference type="GO" id="GO:0016301">
    <property type="term" value="F:kinase activity"/>
    <property type="evidence" value="ECO:0007669"/>
    <property type="project" value="UniProtKB-KW"/>
</dbReference>
<protein>
    <submittedName>
        <fullName evidence="3">Ribokinase</fullName>
    </submittedName>
</protein>
<dbReference type="InterPro" id="IPR002139">
    <property type="entry name" value="Ribo/fructo_kinase"/>
</dbReference>
<sequence length="135" mass="14147">MAPIIQVIGCLNADRVLATPRFPDPGETITSSSYFTSAGGKGANQAVVCGRMSRAKQTGTKISKSDVVFEMIGAVGVLDGHFSALIKSTHVMLSPAPASPDGLPEDVYAAVDYLILNETEAEPMTPPAEHLLNTC</sequence>
<organism evidence="3 4">
    <name type="scientific">Penicillium digitatum</name>
    <name type="common">Green mold</name>
    <dbReference type="NCBI Taxonomy" id="36651"/>
    <lineage>
        <taxon>Eukaryota</taxon>
        <taxon>Fungi</taxon>
        <taxon>Dikarya</taxon>
        <taxon>Ascomycota</taxon>
        <taxon>Pezizomycotina</taxon>
        <taxon>Eurotiomycetes</taxon>
        <taxon>Eurotiomycetidae</taxon>
        <taxon>Eurotiales</taxon>
        <taxon>Aspergillaceae</taxon>
        <taxon>Penicillium</taxon>
    </lineage>
</organism>
<name>A0A7T6XLW7_PENDI</name>
<dbReference type="PANTHER" id="PTHR10584:SF166">
    <property type="entry name" value="RIBOKINASE"/>
    <property type="match status" value="1"/>
</dbReference>
<dbReference type="SUPFAM" id="SSF53613">
    <property type="entry name" value="Ribokinase-like"/>
    <property type="match status" value="1"/>
</dbReference>
<accession>A0A7T6XLW7</accession>
<dbReference type="EMBL" id="CP060775">
    <property type="protein sequence ID" value="QQK43571.1"/>
    <property type="molecule type" value="Genomic_DNA"/>
</dbReference>
<dbReference type="InterPro" id="IPR029056">
    <property type="entry name" value="Ribokinase-like"/>
</dbReference>
<proteinExistence type="predicted"/>
<dbReference type="AlphaFoldDB" id="A0A7T6XLW7"/>